<dbReference type="EMBL" id="FPHM01000056">
    <property type="protein sequence ID" value="SFV59288.1"/>
    <property type="molecule type" value="Genomic_DNA"/>
</dbReference>
<evidence type="ECO:0000256" key="7">
    <source>
        <dbReference type="SAM" id="Phobius"/>
    </source>
</evidence>
<dbReference type="GO" id="GO:0004721">
    <property type="term" value="F:phosphoprotein phosphatase activity"/>
    <property type="evidence" value="ECO:0007669"/>
    <property type="project" value="TreeGrafter"/>
</dbReference>
<gene>
    <name evidence="9" type="ORF">MNB_SV-13-180</name>
</gene>
<keyword evidence="6" id="KW-0902">Two-component regulatory system</keyword>
<sequence length="354" mass="41442">MRSNERTRLSNYAHEQIQQLRRLHSEFPKKTTYPRSSEFRSAIYDIERSKIFSTLKNEIISFDKEIYRKNSTIRFMTYLDDYYLGAKYLFIEIDEDKEWYKRVMMEIFTLGTIILIVFAIFGIFFVNLFLRPMKNSIMLLDNFIKDTTHELNTPISAILANVEMMDLDVMEEKNRKKLARINIAAKTVSHLYQDLTYLTLDHNRKSKDEWIDLKRLIEDRVDYFAILAGSKKVTFDLDLNYSTIFIDGVKIARVIDNLISNAIKYNKRGGKITITLRKDYFIIKDSGIGIESEKVNDIFERYTRFNSSEGGFGIGLNIVKSIIEEYSLKISVSSVLKEGTTIRINFLKGTVNDK</sequence>
<evidence type="ECO:0000256" key="2">
    <source>
        <dbReference type="ARBA" id="ARBA00012438"/>
    </source>
</evidence>
<dbReference type="PROSITE" id="PS50109">
    <property type="entry name" value="HIS_KIN"/>
    <property type="match status" value="1"/>
</dbReference>
<evidence type="ECO:0000259" key="8">
    <source>
        <dbReference type="PROSITE" id="PS50109"/>
    </source>
</evidence>
<reference evidence="9" key="1">
    <citation type="submission" date="2016-10" db="EMBL/GenBank/DDBJ databases">
        <authorList>
            <person name="de Groot N.N."/>
        </authorList>
    </citation>
    <scope>NUCLEOTIDE SEQUENCE</scope>
</reference>
<evidence type="ECO:0000256" key="4">
    <source>
        <dbReference type="ARBA" id="ARBA00022679"/>
    </source>
</evidence>
<organism evidence="9">
    <name type="scientific">hydrothermal vent metagenome</name>
    <dbReference type="NCBI Taxonomy" id="652676"/>
    <lineage>
        <taxon>unclassified sequences</taxon>
        <taxon>metagenomes</taxon>
        <taxon>ecological metagenomes</taxon>
    </lineage>
</organism>
<dbReference type="CDD" id="cd00075">
    <property type="entry name" value="HATPase"/>
    <property type="match status" value="1"/>
</dbReference>
<evidence type="ECO:0000256" key="3">
    <source>
        <dbReference type="ARBA" id="ARBA00022553"/>
    </source>
</evidence>
<evidence type="ECO:0000256" key="5">
    <source>
        <dbReference type="ARBA" id="ARBA00022777"/>
    </source>
</evidence>
<keyword evidence="4" id="KW-0808">Transferase</keyword>
<dbReference type="Pfam" id="PF02518">
    <property type="entry name" value="HATPase_c"/>
    <property type="match status" value="1"/>
</dbReference>
<keyword evidence="7" id="KW-0812">Transmembrane</keyword>
<dbReference type="InterPro" id="IPR036890">
    <property type="entry name" value="HATPase_C_sf"/>
</dbReference>
<dbReference type="InterPro" id="IPR004358">
    <property type="entry name" value="Sig_transdc_His_kin-like_C"/>
</dbReference>
<dbReference type="GO" id="GO:0000155">
    <property type="term" value="F:phosphorelay sensor kinase activity"/>
    <property type="evidence" value="ECO:0007669"/>
    <property type="project" value="InterPro"/>
</dbReference>
<evidence type="ECO:0000313" key="9">
    <source>
        <dbReference type="EMBL" id="SFV59288.1"/>
    </source>
</evidence>
<dbReference type="Gene3D" id="3.30.565.10">
    <property type="entry name" value="Histidine kinase-like ATPase, C-terminal domain"/>
    <property type="match status" value="1"/>
</dbReference>
<evidence type="ECO:0000256" key="6">
    <source>
        <dbReference type="ARBA" id="ARBA00023012"/>
    </source>
</evidence>
<dbReference type="GO" id="GO:0005886">
    <property type="term" value="C:plasma membrane"/>
    <property type="evidence" value="ECO:0007669"/>
    <property type="project" value="TreeGrafter"/>
</dbReference>
<evidence type="ECO:0000256" key="1">
    <source>
        <dbReference type="ARBA" id="ARBA00000085"/>
    </source>
</evidence>
<dbReference type="SMART" id="SM00388">
    <property type="entry name" value="HisKA"/>
    <property type="match status" value="1"/>
</dbReference>
<dbReference type="InterPro" id="IPR050351">
    <property type="entry name" value="BphY/WalK/GraS-like"/>
</dbReference>
<dbReference type="InterPro" id="IPR005467">
    <property type="entry name" value="His_kinase_dom"/>
</dbReference>
<dbReference type="SUPFAM" id="SSF55874">
    <property type="entry name" value="ATPase domain of HSP90 chaperone/DNA topoisomerase II/histidine kinase"/>
    <property type="match status" value="1"/>
</dbReference>
<keyword evidence="7" id="KW-1133">Transmembrane helix</keyword>
<proteinExistence type="predicted"/>
<dbReference type="PANTHER" id="PTHR45453">
    <property type="entry name" value="PHOSPHATE REGULON SENSOR PROTEIN PHOR"/>
    <property type="match status" value="1"/>
</dbReference>
<dbReference type="Gene3D" id="1.10.287.130">
    <property type="match status" value="1"/>
</dbReference>
<dbReference type="PANTHER" id="PTHR45453:SF1">
    <property type="entry name" value="PHOSPHATE REGULON SENSOR PROTEIN PHOR"/>
    <property type="match status" value="1"/>
</dbReference>
<protein>
    <recommendedName>
        <fullName evidence="2">histidine kinase</fullName>
        <ecNumber evidence="2">2.7.13.3</ecNumber>
    </recommendedName>
</protein>
<dbReference type="Pfam" id="PF00512">
    <property type="entry name" value="HisKA"/>
    <property type="match status" value="1"/>
</dbReference>
<dbReference type="SMART" id="SM00387">
    <property type="entry name" value="HATPase_c"/>
    <property type="match status" value="1"/>
</dbReference>
<dbReference type="PRINTS" id="PR00344">
    <property type="entry name" value="BCTRLSENSOR"/>
</dbReference>
<dbReference type="SUPFAM" id="SSF47384">
    <property type="entry name" value="Homodimeric domain of signal transducing histidine kinase"/>
    <property type="match status" value="1"/>
</dbReference>
<name>A0A1W1C0C1_9ZZZZ</name>
<keyword evidence="5 9" id="KW-0418">Kinase</keyword>
<dbReference type="EC" id="2.7.13.3" evidence="2"/>
<feature type="domain" description="Histidine kinase" evidence="8">
    <location>
        <begin position="146"/>
        <end position="350"/>
    </location>
</feature>
<feature type="transmembrane region" description="Helical" evidence="7">
    <location>
        <begin position="107"/>
        <end position="130"/>
    </location>
</feature>
<keyword evidence="3" id="KW-0597">Phosphoprotein</keyword>
<dbReference type="InterPro" id="IPR003594">
    <property type="entry name" value="HATPase_dom"/>
</dbReference>
<comment type="catalytic activity">
    <reaction evidence="1">
        <text>ATP + protein L-histidine = ADP + protein N-phospho-L-histidine.</text>
        <dbReference type="EC" id="2.7.13.3"/>
    </reaction>
</comment>
<dbReference type="InterPro" id="IPR003661">
    <property type="entry name" value="HisK_dim/P_dom"/>
</dbReference>
<accession>A0A1W1C0C1</accession>
<dbReference type="AlphaFoldDB" id="A0A1W1C0C1"/>
<keyword evidence="7" id="KW-0472">Membrane</keyword>
<dbReference type="CDD" id="cd00082">
    <property type="entry name" value="HisKA"/>
    <property type="match status" value="1"/>
</dbReference>
<dbReference type="GO" id="GO:0016036">
    <property type="term" value="P:cellular response to phosphate starvation"/>
    <property type="evidence" value="ECO:0007669"/>
    <property type="project" value="TreeGrafter"/>
</dbReference>
<dbReference type="InterPro" id="IPR036097">
    <property type="entry name" value="HisK_dim/P_sf"/>
</dbReference>